<accession>A0A026W1F2</accession>
<keyword evidence="3" id="KW-1185">Reference proteome</keyword>
<organism evidence="2 3">
    <name type="scientific">Ooceraea biroi</name>
    <name type="common">Clonal raider ant</name>
    <name type="synonym">Cerapachys biroi</name>
    <dbReference type="NCBI Taxonomy" id="2015173"/>
    <lineage>
        <taxon>Eukaryota</taxon>
        <taxon>Metazoa</taxon>
        <taxon>Ecdysozoa</taxon>
        <taxon>Arthropoda</taxon>
        <taxon>Hexapoda</taxon>
        <taxon>Insecta</taxon>
        <taxon>Pterygota</taxon>
        <taxon>Neoptera</taxon>
        <taxon>Endopterygota</taxon>
        <taxon>Hymenoptera</taxon>
        <taxon>Apocrita</taxon>
        <taxon>Aculeata</taxon>
        <taxon>Formicoidea</taxon>
        <taxon>Formicidae</taxon>
        <taxon>Dorylinae</taxon>
        <taxon>Ooceraea</taxon>
    </lineage>
</organism>
<gene>
    <name evidence="2" type="ORF">X777_12931</name>
</gene>
<dbReference type="EMBL" id="KK107566">
    <property type="protein sequence ID" value="EZA48889.1"/>
    <property type="molecule type" value="Genomic_DNA"/>
</dbReference>
<dbReference type="Proteomes" id="UP000053097">
    <property type="component" value="Unassembled WGS sequence"/>
</dbReference>
<dbReference type="AlphaFoldDB" id="A0A026W1F2"/>
<name>A0A026W1F2_OOCBI</name>
<proteinExistence type="predicted"/>
<evidence type="ECO:0000256" key="1">
    <source>
        <dbReference type="SAM" id="MobiDB-lite"/>
    </source>
</evidence>
<protein>
    <submittedName>
        <fullName evidence="2">Uncharacterized protein</fullName>
    </submittedName>
</protein>
<reference evidence="2 3" key="1">
    <citation type="journal article" date="2014" name="Curr. Biol.">
        <title>The genome of the clonal raider ant Cerapachys biroi.</title>
        <authorList>
            <person name="Oxley P.R."/>
            <person name="Ji L."/>
            <person name="Fetter-Pruneda I."/>
            <person name="McKenzie S.K."/>
            <person name="Li C."/>
            <person name="Hu H."/>
            <person name="Zhang G."/>
            <person name="Kronauer D.J."/>
        </authorList>
    </citation>
    <scope>NUCLEOTIDE SEQUENCE [LARGE SCALE GENOMIC DNA]</scope>
</reference>
<sequence length="208" mass="22573">SPINPRVLFGAAGFLNNWICVRGRHSALHARIFVIFCPGGNQRESGKSTTLIRLVVMIVHATITVLKVFSLMKISVFIDVNHGHSGCSSILRGWQAGWSEGYVSATCEELTRDGFSVGRPNSLCRLRWRSTPASITFKAGTDDDDGGGDDSGSNNNVDVDGIAMVDVACNKGGGNGGGWMEGRKREREREMDRARWCNEGLRGRKGGT</sequence>
<feature type="region of interest" description="Disordered" evidence="1">
    <location>
        <begin position="137"/>
        <end position="158"/>
    </location>
</feature>
<evidence type="ECO:0000313" key="2">
    <source>
        <dbReference type="EMBL" id="EZA48889.1"/>
    </source>
</evidence>
<evidence type="ECO:0000313" key="3">
    <source>
        <dbReference type="Proteomes" id="UP000053097"/>
    </source>
</evidence>
<feature type="non-terminal residue" evidence="2">
    <location>
        <position position="1"/>
    </location>
</feature>